<sequence length="370" mass="41536">MIDASSDVVIIGSEPLTVGHLNKIKAFAANGTVAYPISTLNAHLLTGWKWNTLVGYNAAVKKFIFFKNLSGDHRFKLPATVKDIEDFCFWAGRNLYLNNSYKISSGSIKKYLCGLKAWHTFHSEVYPDISDKRIELLLKASAKVDANLPTKPKKPPIMLKHLIWLSNTMFPGSDIDRTIMDLAIVAFWGMARLGELTYKKTMGGLNNQDSVLTSDVRIVQSAIGEKVILTVRNAKTAQPGKPQEIILHSLKNMLCPVLAIKRRLREANGEDTSLFGFNRDGERKHITRSIAVNRIKLVLRTGGFEGLFGHSFRVGGASLRYALGTPVDEICLLGRWVSNCYRLYIRAYSDEDTVESKRILEELNELWCED</sequence>
<evidence type="ECO:0000256" key="1">
    <source>
        <dbReference type="ARBA" id="ARBA00023172"/>
    </source>
</evidence>
<dbReference type="Proteomes" id="UP000008783">
    <property type="component" value="Unassembled WGS sequence"/>
</dbReference>
<dbReference type="GO" id="GO:0006310">
    <property type="term" value="P:DNA recombination"/>
    <property type="evidence" value="ECO:0007669"/>
    <property type="project" value="UniProtKB-KW"/>
</dbReference>
<dbReference type="PANTHER" id="PTHR34605:SF3">
    <property type="entry name" value="P CELL-TYPE AGGLUTINATION PROTEIN MAP4-LIKE-RELATED"/>
    <property type="match status" value="1"/>
</dbReference>
<dbReference type="InterPro" id="IPR013762">
    <property type="entry name" value="Integrase-like_cat_sf"/>
</dbReference>
<dbReference type="GeneID" id="10540582"/>
<dbReference type="SUPFAM" id="SSF56349">
    <property type="entry name" value="DNA breaking-rejoining enzymes"/>
    <property type="match status" value="1"/>
</dbReference>
<keyword evidence="3" id="KW-1185">Reference proteome</keyword>
<dbReference type="EMBL" id="DS178268">
    <property type="protein sequence ID" value="EFP77760.2"/>
    <property type="molecule type" value="Genomic_DNA"/>
</dbReference>
<name>E3K0D5_PUCGT</name>
<protein>
    <recommendedName>
        <fullName evidence="4">Tyr recombinase domain-containing protein</fullName>
    </recommendedName>
</protein>
<dbReference type="PANTHER" id="PTHR34605">
    <property type="entry name" value="PHAGE_INTEGRASE DOMAIN-CONTAINING PROTEIN"/>
    <property type="match status" value="1"/>
</dbReference>
<evidence type="ECO:0000313" key="3">
    <source>
        <dbReference type="Proteomes" id="UP000008783"/>
    </source>
</evidence>
<proteinExistence type="predicted"/>
<gene>
    <name evidence="2" type="ORF">PGTG_03716</name>
</gene>
<dbReference type="Gene3D" id="1.10.443.10">
    <property type="entry name" value="Intergrase catalytic core"/>
    <property type="match status" value="1"/>
</dbReference>
<dbReference type="GO" id="GO:0003677">
    <property type="term" value="F:DNA binding"/>
    <property type="evidence" value="ECO:0007669"/>
    <property type="project" value="InterPro"/>
</dbReference>
<dbReference type="OrthoDB" id="5149081at2759"/>
<dbReference type="InterPro" id="IPR011010">
    <property type="entry name" value="DNA_brk_join_enz"/>
</dbReference>
<evidence type="ECO:0008006" key="4">
    <source>
        <dbReference type="Google" id="ProtNLM"/>
    </source>
</evidence>
<organism evidence="2 3">
    <name type="scientific">Puccinia graminis f. sp. tritici (strain CRL 75-36-700-3 / race SCCL)</name>
    <name type="common">Black stem rust fungus</name>
    <dbReference type="NCBI Taxonomy" id="418459"/>
    <lineage>
        <taxon>Eukaryota</taxon>
        <taxon>Fungi</taxon>
        <taxon>Dikarya</taxon>
        <taxon>Basidiomycota</taxon>
        <taxon>Pucciniomycotina</taxon>
        <taxon>Pucciniomycetes</taxon>
        <taxon>Pucciniales</taxon>
        <taxon>Pucciniaceae</taxon>
        <taxon>Puccinia</taxon>
    </lineage>
</organism>
<dbReference type="GO" id="GO:0015074">
    <property type="term" value="P:DNA integration"/>
    <property type="evidence" value="ECO:0007669"/>
    <property type="project" value="InterPro"/>
</dbReference>
<dbReference type="InterPro" id="IPR052925">
    <property type="entry name" value="Phage_Integrase-like_Recomb"/>
</dbReference>
<dbReference type="KEGG" id="pgr:PGTG_03716"/>
<accession>E3K0D5</accession>
<dbReference type="AlphaFoldDB" id="E3K0D5"/>
<reference evidence="3" key="2">
    <citation type="journal article" date="2011" name="Proc. Natl. Acad. Sci. U.S.A.">
        <title>Obligate biotrophy features unraveled by the genomic analysis of rust fungi.</title>
        <authorList>
            <person name="Duplessis S."/>
            <person name="Cuomo C.A."/>
            <person name="Lin Y.-C."/>
            <person name="Aerts A."/>
            <person name="Tisserant E."/>
            <person name="Veneault-Fourrey C."/>
            <person name="Joly D.L."/>
            <person name="Hacquard S."/>
            <person name="Amselem J."/>
            <person name="Cantarel B.L."/>
            <person name="Chiu R."/>
            <person name="Coutinho P.M."/>
            <person name="Feau N."/>
            <person name="Field M."/>
            <person name="Frey P."/>
            <person name="Gelhaye E."/>
            <person name="Goldberg J."/>
            <person name="Grabherr M.G."/>
            <person name="Kodira C.D."/>
            <person name="Kohler A."/>
            <person name="Kuees U."/>
            <person name="Lindquist E.A."/>
            <person name="Lucas S.M."/>
            <person name="Mago R."/>
            <person name="Mauceli E."/>
            <person name="Morin E."/>
            <person name="Murat C."/>
            <person name="Pangilinan J.L."/>
            <person name="Park R."/>
            <person name="Pearson M."/>
            <person name="Quesneville H."/>
            <person name="Rouhier N."/>
            <person name="Sakthikumar S."/>
            <person name="Salamov A.A."/>
            <person name="Schmutz J."/>
            <person name="Selles B."/>
            <person name="Shapiro H."/>
            <person name="Tanguay P."/>
            <person name="Tuskan G.A."/>
            <person name="Henrissat B."/>
            <person name="Van de Peer Y."/>
            <person name="Rouze P."/>
            <person name="Ellis J.G."/>
            <person name="Dodds P.N."/>
            <person name="Schein J.E."/>
            <person name="Zhong S."/>
            <person name="Hamelin R.C."/>
            <person name="Grigoriev I.V."/>
            <person name="Szabo L.J."/>
            <person name="Martin F."/>
        </authorList>
    </citation>
    <scope>NUCLEOTIDE SEQUENCE [LARGE SCALE GENOMIC DNA]</scope>
    <source>
        <strain evidence="3">CRL 75-36-700-3 / race SCCL</strain>
    </source>
</reference>
<dbReference type="RefSeq" id="XP_003322179.2">
    <property type="nucleotide sequence ID" value="XM_003322131.2"/>
</dbReference>
<reference key="1">
    <citation type="submission" date="2007-01" db="EMBL/GenBank/DDBJ databases">
        <title>The Genome Sequence of Puccinia graminis f. sp. tritici Strain CRL 75-36-700-3.</title>
        <authorList>
            <consortium name="The Broad Institute Genome Sequencing Platform"/>
            <person name="Birren B."/>
            <person name="Lander E."/>
            <person name="Galagan J."/>
            <person name="Nusbaum C."/>
            <person name="Devon K."/>
            <person name="Cuomo C."/>
            <person name="Jaffe D."/>
            <person name="Butler J."/>
            <person name="Alvarez P."/>
            <person name="Gnerre S."/>
            <person name="Grabherr M."/>
            <person name="Mauceli E."/>
            <person name="Brockman W."/>
            <person name="Young S."/>
            <person name="LaButti K."/>
            <person name="Sykes S."/>
            <person name="DeCaprio D."/>
            <person name="Crawford M."/>
            <person name="Koehrsen M."/>
            <person name="Engels R."/>
            <person name="Montgomery P."/>
            <person name="Pearson M."/>
            <person name="Howarth C."/>
            <person name="Larson L."/>
            <person name="White J."/>
            <person name="Zeng Q."/>
            <person name="Kodira C."/>
            <person name="Yandava C."/>
            <person name="Alvarado L."/>
            <person name="O'Leary S."/>
            <person name="Szabo L."/>
            <person name="Dean R."/>
            <person name="Schein J."/>
        </authorList>
    </citation>
    <scope>NUCLEOTIDE SEQUENCE</scope>
    <source>
        <strain>CRL 75-36-700-3</strain>
    </source>
</reference>
<dbReference type="InParanoid" id="E3K0D5"/>
<keyword evidence="1" id="KW-0233">DNA recombination</keyword>
<dbReference type="HOGENOM" id="CLU_003292_5_0_1"/>
<evidence type="ECO:0000313" key="2">
    <source>
        <dbReference type="EMBL" id="EFP77760.2"/>
    </source>
</evidence>
<dbReference type="VEuPathDB" id="FungiDB:PGTG_03716"/>